<proteinExistence type="inferred from homology"/>
<evidence type="ECO:0000256" key="2">
    <source>
        <dbReference type="ARBA" id="ARBA00006484"/>
    </source>
</evidence>
<evidence type="ECO:0000256" key="11">
    <source>
        <dbReference type="ARBA" id="ARBA00082544"/>
    </source>
</evidence>
<evidence type="ECO:0000313" key="14">
    <source>
        <dbReference type="EMBL" id="KAK6340602.1"/>
    </source>
</evidence>
<dbReference type="PANTHER" id="PTHR24322:SF736">
    <property type="entry name" value="RETINOL DEHYDROGENASE 10"/>
    <property type="match status" value="1"/>
</dbReference>
<evidence type="ECO:0000256" key="6">
    <source>
        <dbReference type="ARBA" id="ARBA00023002"/>
    </source>
</evidence>
<evidence type="ECO:0000256" key="10">
    <source>
        <dbReference type="ARBA" id="ARBA00068717"/>
    </source>
</evidence>
<dbReference type="FunFam" id="3.40.50.720:FF:000131">
    <property type="entry name" value="Short-chain dehydrogenase/reductase 3"/>
    <property type="match status" value="1"/>
</dbReference>
<dbReference type="GO" id="GO:0016020">
    <property type="term" value="C:membrane"/>
    <property type="evidence" value="ECO:0007669"/>
    <property type="project" value="UniProtKB-SubCell"/>
</dbReference>
<keyword evidence="4" id="KW-0521">NADP</keyword>
<evidence type="ECO:0000313" key="15">
    <source>
        <dbReference type="Proteomes" id="UP001375240"/>
    </source>
</evidence>
<dbReference type="SUPFAM" id="SSF51735">
    <property type="entry name" value="NAD(P)-binding Rossmann-fold domains"/>
    <property type="match status" value="1"/>
</dbReference>
<comment type="function">
    <text evidence="9">Catalyzes the reduction of all-trans-retinal to all-trans-retinol in the presence of NADPH.</text>
</comment>
<evidence type="ECO:0000256" key="4">
    <source>
        <dbReference type="ARBA" id="ARBA00022857"/>
    </source>
</evidence>
<reference evidence="14 15" key="1">
    <citation type="submission" date="2019-10" db="EMBL/GenBank/DDBJ databases">
        <authorList>
            <person name="Palmer J.M."/>
        </authorList>
    </citation>
    <scope>NUCLEOTIDE SEQUENCE [LARGE SCALE GENOMIC DNA]</scope>
    <source>
        <strain evidence="14 15">TWF696</strain>
    </source>
</reference>
<dbReference type="Pfam" id="PF00106">
    <property type="entry name" value="adh_short"/>
    <property type="match status" value="1"/>
</dbReference>
<evidence type="ECO:0000256" key="5">
    <source>
        <dbReference type="ARBA" id="ARBA00022989"/>
    </source>
</evidence>
<dbReference type="PRINTS" id="PR00081">
    <property type="entry name" value="GDHRDH"/>
</dbReference>
<dbReference type="InterPro" id="IPR036291">
    <property type="entry name" value="NAD(P)-bd_dom_sf"/>
</dbReference>
<evidence type="ECO:0000256" key="9">
    <source>
        <dbReference type="ARBA" id="ARBA00059620"/>
    </source>
</evidence>
<dbReference type="InterPro" id="IPR002347">
    <property type="entry name" value="SDR_fam"/>
</dbReference>
<keyword evidence="7" id="KW-0443">Lipid metabolism</keyword>
<evidence type="ECO:0000256" key="3">
    <source>
        <dbReference type="ARBA" id="ARBA00022692"/>
    </source>
</evidence>
<comment type="similarity">
    <text evidence="2 12">Belongs to the short-chain dehydrogenases/reductases (SDR) family.</text>
</comment>
<name>A0AAV9UG20_9PEZI</name>
<evidence type="ECO:0000256" key="8">
    <source>
        <dbReference type="ARBA" id="ARBA00023136"/>
    </source>
</evidence>
<dbReference type="CDD" id="cd05339">
    <property type="entry name" value="17beta-HSDXI-like_SDR_c"/>
    <property type="match status" value="1"/>
</dbReference>
<comment type="caution">
    <text evidence="14">The sequence shown here is derived from an EMBL/GenBank/DDBJ whole genome shotgun (WGS) entry which is preliminary data.</text>
</comment>
<accession>A0AAV9UG20</accession>
<evidence type="ECO:0000256" key="12">
    <source>
        <dbReference type="RuleBase" id="RU000363"/>
    </source>
</evidence>
<organism evidence="14 15">
    <name type="scientific">Orbilia brochopaga</name>
    <dbReference type="NCBI Taxonomy" id="3140254"/>
    <lineage>
        <taxon>Eukaryota</taxon>
        <taxon>Fungi</taxon>
        <taxon>Dikarya</taxon>
        <taxon>Ascomycota</taxon>
        <taxon>Pezizomycotina</taxon>
        <taxon>Orbiliomycetes</taxon>
        <taxon>Orbiliales</taxon>
        <taxon>Orbiliaceae</taxon>
        <taxon>Orbilia</taxon>
    </lineage>
</organism>
<keyword evidence="15" id="KW-1185">Reference proteome</keyword>
<sequence>MAPNQSVIPREGFVMDAVINFVRKFILNPKLTLPIFLFLRYTRRGQDFAADHQRLFTAIRKFLLWGIIYRINRHLSRGARNNWIQDPSWTWSKEIAVVTGGSGGIGGLVVKGLAEKGIKVVVLDVIDLTYDAPENVQFYKCDVTSTARIAEVAEEIRANIGNPTIIVNNAGVARGGTLLDATEKDIRFTFDVNILAHFWVLKEFLPSMVKNDHGHIVTVASVAGYQTAAQMVDYAATKAAAISFHEGITLELKHRYNAKKVRTTLVTQGLTKTPLFDGFENKSTFLFPEQHPETVAEGIVEQILSGEGDHLIFPKSYGILTGMRGRPAWMQAYLSNGTKTLMSNWKGRQVIDPNKDSKGSDVSVEDVSKSGVLV</sequence>
<feature type="region of interest" description="Disordered" evidence="13">
    <location>
        <begin position="350"/>
        <end position="374"/>
    </location>
</feature>
<dbReference type="PANTHER" id="PTHR24322">
    <property type="entry name" value="PKSB"/>
    <property type="match status" value="1"/>
</dbReference>
<gene>
    <name evidence="14" type="ORF">TWF696_008927</name>
</gene>
<dbReference type="GO" id="GO:0052650">
    <property type="term" value="F:all-trans-retinol dehydrogenase (NADP+) activity"/>
    <property type="evidence" value="ECO:0007669"/>
    <property type="project" value="UniProtKB-ARBA"/>
</dbReference>
<evidence type="ECO:0000256" key="1">
    <source>
        <dbReference type="ARBA" id="ARBA00004141"/>
    </source>
</evidence>
<dbReference type="PRINTS" id="PR00080">
    <property type="entry name" value="SDRFAMILY"/>
</dbReference>
<dbReference type="AlphaFoldDB" id="A0AAV9UG20"/>
<keyword evidence="8" id="KW-0472">Membrane</keyword>
<comment type="subcellular location">
    <subcellularLocation>
        <location evidence="1">Membrane</location>
        <topology evidence="1">Multi-pass membrane protein</topology>
    </subcellularLocation>
</comment>
<dbReference type="EMBL" id="JAVHNQ010000008">
    <property type="protein sequence ID" value="KAK6340602.1"/>
    <property type="molecule type" value="Genomic_DNA"/>
</dbReference>
<evidence type="ECO:0000256" key="13">
    <source>
        <dbReference type="SAM" id="MobiDB-lite"/>
    </source>
</evidence>
<protein>
    <recommendedName>
        <fullName evidence="10">Short-chain dehydrogenase/reductase 3</fullName>
    </recommendedName>
    <alternativeName>
        <fullName evidence="11">Retinal short-chain dehydrogenase/reductase 1</fullName>
    </alternativeName>
</protein>
<keyword evidence="3" id="KW-0812">Transmembrane</keyword>
<dbReference type="Gene3D" id="3.40.50.720">
    <property type="entry name" value="NAD(P)-binding Rossmann-like Domain"/>
    <property type="match status" value="1"/>
</dbReference>
<keyword evidence="5" id="KW-1133">Transmembrane helix</keyword>
<dbReference type="Proteomes" id="UP001375240">
    <property type="component" value="Unassembled WGS sequence"/>
</dbReference>
<keyword evidence="6" id="KW-0560">Oxidoreductase</keyword>
<evidence type="ECO:0000256" key="7">
    <source>
        <dbReference type="ARBA" id="ARBA00023098"/>
    </source>
</evidence>